<protein>
    <submittedName>
        <fullName evidence="1">Uncharacterized protein</fullName>
    </submittedName>
</protein>
<dbReference type="AlphaFoldDB" id="A0A2P2QNM2"/>
<evidence type="ECO:0000313" key="1">
    <source>
        <dbReference type="EMBL" id="MBX68484.1"/>
    </source>
</evidence>
<reference evidence="1" key="1">
    <citation type="submission" date="2018-02" db="EMBL/GenBank/DDBJ databases">
        <title>Rhizophora mucronata_Transcriptome.</title>
        <authorList>
            <person name="Meera S.P."/>
            <person name="Sreeshan A."/>
            <person name="Augustine A."/>
        </authorList>
    </citation>
    <scope>NUCLEOTIDE SEQUENCE</scope>
    <source>
        <tissue evidence="1">Leaf</tissue>
    </source>
</reference>
<sequence>MSFKFQWVKAVIHRETVEKESLCLPLQVPR</sequence>
<dbReference type="EMBL" id="GGEC01088000">
    <property type="protein sequence ID" value="MBX68484.1"/>
    <property type="molecule type" value="Transcribed_RNA"/>
</dbReference>
<accession>A0A2P2QNM2</accession>
<organism evidence="1">
    <name type="scientific">Rhizophora mucronata</name>
    <name type="common">Asiatic mangrove</name>
    <dbReference type="NCBI Taxonomy" id="61149"/>
    <lineage>
        <taxon>Eukaryota</taxon>
        <taxon>Viridiplantae</taxon>
        <taxon>Streptophyta</taxon>
        <taxon>Embryophyta</taxon>
        <taxon>Tracheophyta</taxon>
        <taxon>Spermatophyta</taxon>
        <taxon>Magnoliopsida</taxon>
        <taxon>eudicotyledons</taxon>
        <taxon>Gunneridae</taxon>
        <taxon>Pentapetalae</taxon>
        <taxon>rosids</taxon>
        <taxon>fabids</taxon>
        <taxon>Malpighiales</taxon>
        <taxon>Rhizophoraceae</taxon>
        <taxon>Rhizophora</taxon>
    </lineage>
</organism>
<proteinExistence type="predicted"/>
<name>A0A2P2QNM2_RHIMU</name>